<protein>
    <recommendedName>
        <fullName evidence="3">histidine kinase</fullName>
        <ecNumber evidence="3">2.7.13.3</ecNumber>
    </recommendedName>
</protein>
<dbReference type="InterPro" id="IPR001610">
    <property type="entry name" value="PAC"/>
</dbReference>
<comment type="subcellular location">
    <subcellularLocation>
        <location evidence="2">Cell membrane</location>
    </subcellularLocation>
</comment>
<dbReference type="CDD" id="cd00130">
    <property type="entry name" value="PAS"/>
    <property type="match status" value="3"/>
</dbReference>
<dbReference type="InterPro" id="IPR052162">
    <property type="entry name" value="Sensor_kinase/Photoreceptor"/>
</dbReference>
<dbReference type="NCBIfam" id="TIGR00229">
    <property type="entry name" value="sensory_box"/>
    <property type="match status" value="3"/>
</dbReference>
<evidence type="ECO:0000259" key="10">
    <source>
        <dbReference type="PROSITE" id="PS50112"/>
    </source>
</evidence>
<evidence type="ECO:0000256" key="3">
    <source>
        <dbReference type="ARBA" id="ARBA00012438"/>
    </source>
</evidence>
<dbReference type="FunFam" id="3.30.565.10:FF:000006">
    <property type="entry name" value="Sensor histidine kinase WalK"/>
    <property type="match status" value="1"/>
</dbReference>
<dbReference type="SMART" id="SM00388">
    <property type="entry name" value="HisKA"/>
    <property type="match status" value="1"/>
</dbReference>
<dbReference type="PANTHER" id="PTHR43304">
    <property type="entry name" value="PHYTOCHROME-LIKE PROTEIN CPH1"/>
    <property type="match status" value="1"/>
</dbReference>
<gene>
    <name evidence="12" type="ORF">A2Y75_03775</name>
</gene>
<keyword evidence="6" id="KW-0418">Kinase</keyword>
<organism evidence="12 13">
    <name type="scientific">Candidatus Solincola sediminis</name>
    <dbReference type="NCBI Taxonomy" id="1797199"/>
    <lineage>
        <taxon>Bacteria</taxon>
        <taxon>Bacillati</taxon>
        <taxon>Actinomycetota</taxon>
        <taxon>Candidatus Geothermincolia</taxon>
        <taxon>Candidatus Geothermincolales</taxon>
        <taxon>Candidatus Geothermincolaceae</taxon>
        <taxon>Candidatus Solincola</taxon>
    </lineage>
</organism>
<sequence length="641" mass="72044">MEMDDTQKTAEQLLEEIDNLRRRVAELESAENELASIRGFLDRGSESLRLIFEESLDVTGVVDGEGVFRYLSPSIEKMTGYTVEELIGKSVFNYVHPDDIDELRADFPRGTLTFAQTHKRQFRYRHADGSWHVVESAGINLLDDPAVAGLVVTARDVTKRIMVEKTLKESEERYRALVESQGVGICEIDTEDRFVFANPEAHRILGVANGELPGRSFREFAAEEDREIVREQGRLRRRGITGTYDVAIIRPGGERRILRITGTPRMDNNGKLFASLGVFSEITEVKEAEEALERSRRYYRSLIKNAGEMICILNSDLTFRWGSPASGRITGYDPADIYGKPLLDYIHPDDQAEAREKLRSIEKNPGASFTTESRFRHSDGSYHFHAVLVTNLLEDAAVQGLVVNSWDTTERKIMEEELVARNQELDAFARTVAHDLRTPLSLIEGYAQLLQDGANSVEEKKAYLENIINAVRHMDELTESLLEYAQVGYSKAEVSAVEAADVVKQLLLQQVKILKRNHVEIKVEKGLPTIMVDEIKLRQVFANLLDNAIKYMGDSPEPRIEIGTRQAEGEVIFYVKDNGIGIKEKQQAEIFQPFKRFAGSASRGLGIGLSTVKLGVQGWGGRVWVESTPGQGSTFLFTVPL</sequence>
<evidence type="ECO:0000259" key="11">
    <source>
        <dbReference type="PROSITE" id="PS50113"/>
    </source>
</evidence>
<evidence type="ECO:0000256" key="8">
    <source>
        <dbReference type="SAM" id="Coils"/>
    </source>
</evidence>
<dbReference type="InterPro" id="IPR036097">
    <property type="entry name" value="HisK_dim/P_sf"/>
</dbReference>
<dbReference type="Gene3D" id="3.30.565.10">
    <property type="entry name" value="Histidine kinase-like ATPase, C-terminal domain"/>
    <property type="match status" value="1"/>
</dbReference>
<feature type="domain" description="Histidine kinase" evidence="9">
    <location>
        <begin position="431"/>
        <end position="641"/>
    </location>
</feature>
<dbReference type="Proteomes" id="UP000177876">
    <property type="component" value="Unassembled WGS sequence"/>
</dbReference>
<dbReference type="PROSITE" id="PS50109">
    <property type="entry name" value="HIS_KIN"/>
    <property type="match status" value="1"/>
</dbReference>
<dbReference type="InterPro" id="IPR003594">
    <property type="entry name" value="HATPase_dom"/>
</dbReference>
<dbReference type="Pfam" id="PF02518">
    <property type="entry name" value="HATPase_c"/>
    <property type="match status" value="1"/>
</dbReference>
<dbReference type="InterPro" id="IPR003661">
    <property type="entry name" value="HisK_dim/P_dom"/>
</dbReference>
<dbReference type="Pfam" id="PF00512">
    <property type="entry name" value="HisKA"/>
    <property type="match status" value="1"/>
</dbReference>
<evidence type="ECO:0000259" key="9">
    <source>
        <dbReference type="PROSITE" id="PS50109"/>
    </source>
</evidence>
<feature type="coiled-coil region" evidence="8">
    <location>
        <begin position="3"/>
        <end position="37"/>
    </location>
</feature>
<dbReference type="SMART" id="SM00387">
    <property type="entry name" value="HATPase_c"/>
    <property type="match status" value="1"/>
</dbReference>
<evidence type="ECO:0000256" key="6">
    <source>
        <dbReference type="ARBA" id="ARBA00022777"/>
    </source>
</evidence>
<dbReference type="InterPro" id="IPR013767">
    <property type="entry name" value="PAS_fold"/>
</dbReference>
<dbReference type="SUPFAM" id="SSF47384">
    <property type="entry name" value="Homodimeric domain of signal transducing histidine kinase"/>
    <property type="match status" value="1"/>
</dbReference>
<dbReference type="EMBL" id="MELK01000047">
    <property type="protein sequence ID" value="OFW56328.1"/>
    <property type="molecule type" value="Genomic_DNA"/>
</dbReference>
<evidence type="ECO:0000256" key="2">
    <source>
        <dbReference type="ARBA" id="ARBA00004236"/>
    </source>
</evidence>
<dbReference type="Pfam" id="PF00989">
    <property type="entry name" value="PAS"/>
    <property type="match status" value="1"/>
</dbReference>
<dbReference type="PROSITE" id="PS50112">
    <property type="entry name" value="PAS"/>
    <property type="match status" value="3"/>
</dbReference>
<reference evidence="12 13" key="1">
    <citation type="journal article" date="2016" name="Nat. Commun.">
        <title>Thousands of microbial genomes shed light on interconnected biogeochemical processes in an aquifer system.</title>
        <authorList>
            <person name="Anantharaman K."/>
            <person name="Brown C.T."/>
            <person name="Hug L.A."/>
            <person name="Sharon I."/>
            <person name="Castelle C.J."/>
            <person name="Probst A.J."/>
            <person name="Thomas B.C."/>
            <person name="Singh A."/>
            <person name="Wilkins M.J."/>
            <person name="Karaoz U."/>
            <person name="Brodie E.L."/>
            <person name="Williams K.H."/>
            <person name="Hubbard S.S."/>
            <person name="Banfield J.F."/>
        </authorList>
    </citation>
    <scope>NUCLEOTIDE SEQUENCE [LARGE SCALE GENOMIC DNA]</scope>
</reference>
<dbReference type="Gene3D" id="3.30.450.20">
    <property type="entry name" value="PAS domain"/>
    <property type="match status" value="3"/>
</dbReference>
<dbReference type="PROSITE" id="PS50113">
    <property type="entry name" value="PAC"/>
    <property type="match status" value="2"/>
</dbReference>
<feature type="domain" description="PAC" evidence="11">
    <location>
        <begin position="242"/>
        <end position="294"/>
    </location>
</feature>
<dbReference type="InterPro" id="IPR036890">
    <property type="entry name" value="HATPase_C_sf"/>
</dbReference>
<dbReference type="AlphaFoldDB" id="A0A1F2WHJ6"/>
<dbReference type="InterPro" id="IPR005467">
    <property type="entry name" value="His_kinase_dom"/>
</dbReference>
<dbReference type="PANTHER" id="PTHR43304:SF1">
    <property type="entry name" value="PAC DOMAIN-CONTAINING PROTEIN"/>
    <property type="match status" value="1"/>
</dbReference>
<evidence type="ECO:0000256" key="1">
    <source>
        <dbReference type="ARBA" id="ARBA00000085"/>
    </source>
</evidence>
<dbReference type="InterPro" id="IPR004358">
    <property type="entry name" value="Sig_transdc_His_kin-like_C"/>
</dbReference>
<evidence type="ECO:0000313" key="13">
    <source>
        <dbReference type="Proteomes" id="UP000177876"/>
    </source>
</evidence>
<dbReference type="CDD" id="cd00082">
    <property type="entry name" value="HisKA"/>
    <property type="match status" value="1"/>
</dbReference>
<dbReference type="PRINTS" id="PR00344">
    <property type="entry name" value="BCTRLSENSOR"/>
</dbReference>
<dbReference type="InterPro" id="IPR000014">
    <property type="entry name" value="PAS"/>
</dbReference>
<feature type="domain" description="PAS" evidence="10">
    <location>
        <begin position="170"/>
        <end position="243"/>
    </location>
</feature>
<comment type="catalytic activity">
    <reaction evidence="1">
        <text>ATP + protein L-histidine = ADP + protein N-phospho-L-histidine.</text>
        <dbReference type="EC" id="2.7.13.3"/>
    </reaction>
</comment>
<keyword evidence="7" id="KW-0902">Two-component regulatory system</keyword>
<dbReference type="SMART" id="SM00091">
    <property type="entry name" value="PAS"/>
    <property type="match status" value="3"/>
</dbReference>
<feature type="domain" description="PAC" evidence="11">
    <location>
        <begin position="118"/>
        <end position="169"/>
    </location>
</feature>
<dbReference type="STRING" id="1797197.A2Y75_03775"/>
<name>A0A1F2WHJ6_9ACTN</name>
<evidence type="ECO:0000313" key="12">
    <source>
        <dbReference type="EMBL" id="OFW56328.1"/>
    </source>
</evidence>
<keyword evidence="5" id="KW-0808">Transferase</keyword>
<dbReference type="Pfam" id="PF08447">
    <property type="entry name" value="PAS_3"/>
    <property type="match status" value="2"/>
</dbReference>
<dbReference type="SUPFAM" id="SSF55785">
    <property type="entry name" value="PYP-like sensor domain (PAS domain)"/>
    <property type="match status" value="3"/>
</dbReference>
<evidence type="ECO:0000256" key="4">
    <source>
        <dbReference type="ARBA" id="ARBA00022553"/>
    </source>
</evidence>
<comment type="caution">
    <text evidence="12">The sequence shown here is derived from an EMBL/GenBank/DDBJ whole genome shotgun (WGS) entry which is preliminary data.</text>
</comment>
<feature type="domain" description="PAS" evidence="10">
    <location>
        <begin position="44"/>
        <end position="104"/>
    </location>
</feature>
<keyword evidence="4" id="KW-0597">Phosphoprotein</keyword>
<dbReference type="SUPFAM" id="SSF55874">
    <property type="entry name" value="ATPase domain of HSP90 chaperone/DNA topoisomerase II/histidine kinase"/>
    <property type="match status" value="1"/>
</dbReference>
<dbReference type="EC" id="2.7.13.3" evidence="3"/>
<dbReference type="SMART" id="SM00086">
    <property type="entry name" value="PAC"/>
    <property type="match status" value="3"/>
</dbReference>
<dbReference type="InterPro" id="IPR035965">
    <property type="entry name" value="PAS-like_dom_sf"/>
</dbReference>
<proteinExistence type="predicted"/>
<accession>A0A1F2WHJ6</accession>
<feature type="domain" description="PAS" evidence="10">
    <location>
        <begin position="295"/>
        <end position="365"/>
    </location>
</feature>
<dbReference type="Gene3D" id="1.10.287.130">
    <property type="match status" value="1"/>
</dbReference>
<evidence type="ECO:0000256" key="5">
    <source>
        <dbReference type="ARBA" id="ARBA00022679"/>
    </source>
</evidence>
<keyword evidence="8" id="KW-0175">Coiled coil</keyword>
<dbReference type="GO" id="GO:0000155">
    <property type="term" value="F:phosphorelay sensor kinase activity"/>
    <property type="evidence" value="ECO:0007669"/>
    <property type="project" value="InterPro"/>
</dbReference>
<evidence type="ECO:0000256" key="7">
    <source>
        <dbReference type="ARBA" id="ARBA00023012"/>
    </source>
</evidence>
<dbReference type="GO" id="GO:0005886">
    <property type="term" value="C:plasma membrane"/>
    <property type="evidence" value="ECO:0007669"/>
    <property type="project" value="UniProtKB-SubCell"/>
</dbReference>
<dbReference type="GO" id="GO:0006355">
    <property type="term" value="P:regulation of DNA-templated transcription"/>
    <property type="evidence" value="ECO:0007669"/>
    <property type="project" value="InterPro"/>
</dbReference>
<dbReference type="InterPro" id="IPR013655">
    <property type="entry name" value="PAS_fold_3"/>
</dbReference>
<dbReference type="InterPro" id="IPR000700">
    <property type="entry name" value="PAS-assoc_C"/>
</dbReference>